<dbReference type="GO" id="GO:0015450">
    <property type="term" value="F:protein-transporting ATPase activity"/>
    <property type="evidence" value="ECO:0007669"/>
    <property type="project" value="UniProtKB-UniRule"/>
</dbReference>
<dbReference type="GO" id="GO:0009306">
    <property type="term" value="P:protein secretion"/>
    <property type="evidence" value="ECO:0007669"/>
    <property type="project" value="UniProtKB-UniRule"/>
</dbReference>
<dbReference type="AlphaFoldDB" id="A0A845DLE4"/>
<evidence type="ECO:0000256" key="1">
    <source>
        <dbReference type="ARBA" id="ARBA00004651"/>
    </source>
</evidence>
<keyword evidence="4 10" id="KW-1003">Cell membrane</keyword>
<name>A0A845DLE4_9BACT</name>
<evidence type="ECO:0000256" key="9">
    <source>
        <dbReference type="ARBA" id="ARBA00023136"/>
    </source>
</evidence>
<dbReference type="Pfam" id="PF03840">
    <property type="entry name" value="SecG"/>
    <property type="match status" value="1"/>
</dbReference>
<keyword evidence="3 10" id="KW-0813">Transport</keyword>
<dbReference type="GO" id="GO:0065002">
    <property type="term" value="P:intracellular protein transmembrane transport"/>
    <property type="evidence" value="ECO:0007669"/>
    <property type="project" value="TreeGrafter"/>
</dbReference>
<feature type="transmembrane region" description="Helical" evidence="10">
    <location>
        <begin position="6"/>
        <end position="23"/>
    </location>
</feature>
<keyword evidence="8 10" id="KW-0811">Translocation</keyword>
<evidence type="ECO:0000256" key="2">
    <source>
        <dbReference type="ARBA" id="ARBA00008445"/>
    </source>
</evidence>
<keyword evidence="9 10" id="KW-0472">Membrane</keyword>
<evidence type="ECO:0000256" key="6">
    <source>
        <dbReference type="ARBA" id="ARBA00022927"/>
    </source>
</evidence>
<protein>
    <recommendedName>
        <fullName evidence="10">Protein-export membrane protein SecG</fullName>
    </recommendedName>
</protein>
<comment type="caution">
    <text evidence="11">The sequence shown here is derived from an EMBL/GenBank/DDBJ whole genome shotgun (WGS) entry which is preliminary data.</text>
</comment>
<evidence type="ECO:0000313" key="12">
    <source>
        <dbReference type="Proteomes" id="UP000449092"/>
    </source>
</evidence>
<accession>A0A845DLE4</accession>
<keyword evidence="6 10" id="KW-0653">Protein transport</keyword>
<dbReference type="EMBL" id="VXOY01000011">
    <property type="protein sequence ID" value="MYE38143.1"/>
    <property type="molecule type" value="Genomic_DNA"/>
</dbReference>
<keyword evidence="7 10" id="KW-1133">Transmembrane helix</keyword>
<evidence type="ECO:0000256" key="10">
    <source>
        <dbReference type="RuleBase" id="RU365087"/>
    </source>
</evidence>
<dbReference type="GO" id="GO:0005886">
    <property type="term" value="C:plasma membrane"/>
    <property type="evidence" value="ECO:0007669"/>
    <property type="project" value="UniProtKB-SubCell"/>
</dbReference>
<evidence type="ECO:0000256" key="7">
    <source>
        <dbReference type="ARBA" id="ARBA00022989"/>
    </source>
</evidence>
<dbReference type="InterPro" id="IPR004692">
    <property type="entry name" value="SecG"/>
</dbReference>
<feature type="transmembrane region" description="Helical" evidence="10">
    <location>
        <begin position="52"/>
        <end position="72"/>
    </location>
</feature>
<evidence type="ECO:0000256" key="5">
    <source>
        <dbReference type="ARBA" id="ARBA00022692"/>
    </source>
</evidence>
<proteinExistence type="inferred from homology"/>
<evidence type="ECO:0000256" key="8">
    <source>
        <dbReference type="ARBA" id="ARBA00023010"/>
    </source>
</evidence>
<comment type="similarity">
    <text evidence="2 10">Belongs to the SecG family.</text>
</comment>
<sequence length="75" mass="8026">MLRTILLVIEIIISISLIAAILLQQRGSGLGGAFGAGSSGGVYYQKRGIEKVLFYATIVLSVAFLLIALIILRFT</sequence>
<evidence type="ECO:0000313" key="11">
    <source>
        <dbReference type="EMBL" id="MYE38143.1"/>
    </source>
</evidence>
<dbReference type="PANTHER" id="PTHR34182">
    <property type="entry name" value="PROTEIN-EXPORT MEMBRANE PROTEIN SECG"/>
    <property type="match status" value="1"/>
</dbReference>
<comment type="subcellular location">
    <subcellularLocation>
        <location evidence="1 10">Cell membrane</location>
        <topology evidence="1 10">Multi-pass membrane protein</topology>
    </subcellularLocation>
</comment>
<dbReference type="NCBIfam" id="TIGR00810">
    <property type="entry name" value="secG"/>
    <property type="match status" value="1"/>
</dbReference>
<dbReference type="PANTHER" id="PTHR34182:SF1">
    <property type="entry name" value="PROTEIN-EXPORT MEMBRANE PROTEIN SECG"/>
    <property type="match status" value="1"/>
</dbReference>
<dbReference type="GO" id="GO:0043952">
    <property type="term" value="P:protein transport by the Sec complex"/>
    <property type="evidence" value="ECO:0007669"/>
    <property type="project" value="TreeGrafter"/>
</dbReference>
<reference evidence="11 12" key="1">
    <citation type="submission" date="2019-09" db="EMBL/GenBank/DDBJ databases">
        <title>Characterisation of the sponge microbiome using genome-centric metagenomics.</title>
        <authorList>
            <person name="Engelberts J.P."/>
            <person name="Robbins S.J."/>
            <person name="De Goeij J.M."/>
            <person name="Aranda M."/>
            <person name="Bell S.C."/>
            <person name="Webster N.S."/>
        </authorList>
    </citation>
    <scope>NUCLEOTIDE SEQUENCE [LARGE SCALE GENOMIC DNA]</scope>
    <source>
        <strain evidence="11">SB0662_bin_43</strain>
    </source>
</reference>
<dbReference type="PRINTS" id="PR01651">
    <property type="entry name" value="SECGEXPORT"/>
</dbReference>
<gene>
    <name evidence="11" type="primary">secG</name>
    <name evidence="11" type="ORF">F4X82_01310</name>
</gene>
<evidence type="ECO:0000256" key="4">
    <source>
        <dbReference type="ARBA" id="ARBA00022475"/>
    </source>
</evidence>
<evidence type="ECO:0000256" key="3">
    <source>
        <dbReference type="ARBA" id="ARBA00022448"/>
    </source>
</evidence>
<comment type="function">
    <text evidence="10">Involved in protein export. Participates in an early event of protein translocation.</text>
</comment>
<keyword evidence="5 10" id="KW-0812">Transmembrane</keyword>
<organism evidence="11 12">
    <name type="scientific">Candidatus Spechtbacteria bacterium SB0662_bin_43</name>
    <dbReference type="NCBI Taxonomy" id="2604897"/>
    <lineage>
        <taxon>Bacteria</taxon>
        <taxon>Candidatus Spechtiibacteriota</taxon>
    </lineage>
</organism>
<dbReference type="Proteomes" id="UP000449092">
    <property type="component" value="Unassembled WGS sequence"/>
</dbReference>